<name>A0AAV4PAK0_9ARAC</name>
<accession>A0AAV4PAK0</accession>
<dbReference type="EMBL" id="BPLQ01002494">
    <property type="protein sequence ID" value="GIX93488.1"/>
    <property type="molecule type" value="Genomic_DNA"/>
</dbReference>
<evidence type="ECO:0000313" key="2">
    <source>
        <dbReference type="Proteomes" id="UP001054837"/>
    </source>
</evidence>
<comment type="caution">
    <text evidence="1">The sequence shown here is derived from an EMBL/GenBank/DDBJ whole genome shotgun (WGS) entry which is preliminary data.</text>
</comment>
<proteinExistence type="predicted"/>
<gene>
    <name evidence="1" type="ORF">CDAR_409121</name>
</gene>
<organism evidence="1 2">
    <name type="scientific">Caerostris darwini</name>
    <dbReference type="NCBI Taxonomy" id="1538125"/>
    <lineage>
        <taxon>Eukaryota</taxon>
        <taxon>Metazoa</taxon>
        <taxon>Ecdysozoa</taxon>
        <taxon>Arthropoda</taxon>
        <taxon>Chelicerata</taxon>
        <taxon>Arachnida</taxon>
        <taxon>Araneae</taxon>
        <taxon>Araneomorphae</taxon>
        <taxon>Entelegynae</taxon>
        <taxon>Araneoidea</taxon>
        <taxon>Araneidae</taxon>
        <taxon>Caerostris</taxon>
    </lineage>
</organism>
<protein>
    <submittedName>
        <fullName evidence="1">Uncharacterized protein</fullName>
    </submittedName>
</protein>
<sequence length="97" mass="11185">MGMPWKPKDCTGSFSREGTCQTEKCLSDCFGAYVKQDPLSYIIHTDATSEHILYRVDDRPDISTPEVFRTVNVSPRLFGEYYRTKNYTATIYKKCNP</sequence>
<evidence type="ECO:0000313" key="1">
    <source>
        <dbReference type="EMBL" id="GIX93488.1"/>
    </source>
</evidence>
<dbReference type="AlphaFoldDB" id="A0AAV4PAK0"/>
<keyword evidence="2" id="KW-1185">Reference proteome</keyword>
<reference evidence="1 2" key="1">
    <citation type="submission" date="2021-06" db="EMBL/GenBank/DDBJ databases">
        <title>Caerostris darwini draft genome.</title>
        <authorList>
            <person name="Kono N."/>
            <person name="Arakawa K."/>
        </authorList>
    </citation>
    <scope>NUCLEOTIDE SEQUENCE [LARGE SCALE GENOMIC DNA]</scope>
</reference>
<dbReference type="Proteomes" id="UP001054837">
    <property type="component" value="Unassembled WGS sequence"/>
</dbReference>